<dbReference type="RefSeq" id="XP_014176959.1">
    <property type="nucleotide sequence ID" value="XM_014321484.1"/>
</dbReference>
<dbReference type="GeneID" id="25989882"/>
<organism evidence="3 4">
    <name type="scientific">Trichosporon asahii var. asahii (strain ATCC 90039 / CBS 2479 / JCM 2466 / KCTC 7840 / NBRC 103889/ NCYC 2677 / UAMH 7654)</name>
    <name type="common">Yeast</name>
    <dbReference type="NCBI Taxonomy" id="1186058"/>
    <lineage>
        <taxon>Eukaryota</taxon>
        <taxon>Fungi</taxon>
        <taxon>Dikarya</taxon>
        <taxon>Basidiomycota</taxon>
        <taxon>Agaricomycotina</taxon>
        <taxon>Tremellomycetes</taxon>
        <taxon>Trichosporonales</taxon>
        <taxon>Trichosporonaceae</taxon>
        <taxon>Trichosporon</taxon>
    </lineage>
</organism>
<evidence type="ECO:0000313" key="4">
    <source>
        <dbReference type="Proteomes" id="UP000002748"/>
    </source>
</evidence>
<feature type="region of interest" description="Disordered" evidence="2">
    <location>
        <begin position="1"/>
        <end position="21"/>
    </location>
</feature>
<dbReference type="KEGG" id="tasa:A1Q1_06370"/>
<name>J6ER90_TRIAS</name>
<feature type="region of interest" description="Disordered" evidence="2">
    <location>
        <begin position="125"/>
        <end position="145"/>
    </location>
</feature>
<keyword evidence="1" id="KW-0175">Coiled coil</keyword>
<protein>
    <submittedName>
        <fullName evidence="3">Uncharacterized protein</fullName>
    </submittedName>
</protein>
<accession>J6ER90</accession>
<reference evidence="3 4" key="1">
    <citation type="journal article" date="2012" name="Eukaryot. Cell">
        <title>Draft genome sequence of CBS 2479, the standard type strain of Trichosporon asahii.</title>
        <authorList>
            <person name="Yang R.Y."/>
            <person name="Li H.T."/>
            <person name="Zhu H."/>
            <person name="Zhou G.P."/>
            <person name="Wang M."/>
            <person name="Wang L."/>
        </authorList>
    </citation>
    <scope>NUCLEOTIDE SEQUENCE [LARGE SCALE GENOMIC DNA]</scope>
    <source>
        <strain evidence="4">ATCC 90039 / CBS 2479 / JCM 2466 / KCTC 7840 / NCYC 2677 / UAMH 7654</strain>
    </source>
</reference>
<comment type="caution">
    <text evidence="3">The sequence shown here is derived from an EMBL/GenBank/DDBJ whole genome shotgun (WGS) entry which is preliminary data.</text>
</comment>
<feature type="coiled-coil region" evidence="1">
    <location>
        <begin position="88"/>
        <end position="115"/>
    </location>
</feature>
<sequence>MSATAAYPPPTSEPTGPKRGHHVEVYLQSFAGRPSEREAEAERWKKAGVDGSIKVYYLNLLLVSLAVVQVKGGLSWKMRDTAAGGRDCGKADAEIKKLNAEADKLQAEADAISAKADAELDAVARKAGMESRRRMQRTTEDTKDD</sequence>
<evidence type="ECO:0000256" key="2">
    <source>
        <dbReference type="SAM" id="MobiDB-lite"/>
    </source>
</evidence>
<proteinExistence type="predicted"/>
<dbReference type="HOGENOM" id="CLU_1788179_0_0_1"/>
<dbReference type="EMBL" id="ALBS01000331">
    <property type="protein sequence ID" value="EJT45232.1"/>
    <property type="molecule type" value="Genomic_DNA"/>
</dbReference>
<dbReference type="VEuPathDB" id="FungiDB:A1Q1_06370"/>
<evidence type="ECO:0000313" key="3">
    <source>
        <dbReference type="EMBL" id="EJT45232.1"/>
    </source>
</evidence>
<dbReference type="AlphaFoldDB" id="J6ER90"/>
<evidence type="ECO:0000256" key="1">
    <source>
        <dbReference type="SAM" id="Coils"/>
    </source>
</evidence>
<dbReference type="Proteomes" id="UP000002748">
    <property type="component" value="Unassembled WGS sequence"/>
</dbReference>
<gene>
    <name evidence="3" type="ORF">A1Q1_06370</name>
</gene>